<dbReference type="EMBL" id="CP141881">
    <property type="protein sequence ID" value="WRT63407.1"/>
    <property type="molecule type" value="Genomic_DNA"/>
</dbReference>
<feature type="signal peptide" evidence="2">
    <location>
        <begin position="1"/>
        <end position="17"/>
    </location>
</feature>
<evidence type="ECO:0000256" key="2">
    <source>
        <dbReference type="SAM" id="SignalP"/>
    </source>
</evidence>
<dbReference type="GeneID" id="87952443"/>
<dbReference type="PANTHER" id="PTHR10963">
    <property type="entry name" value="GLYCOSYL HYDROLASE-RELATED"/>
    <property type="match status" value="1"/>
</dbReference>
<dbReference type="PROSITE" id="PS51762">
    <property type="entry name" value="GH16_2"/>
    <property type="match status" value="1"/>
</dbReference>
<feature type="region of interest" description="Disordered" evidence="1">
    <location>
        <begin position="404"/>
        <end position="426"/>
    </location>
</feature>
<feature type="chain" id="PRO_5045427612" description="GH16 domain-containing protein" evidence="2">
    <location>
        <begin position="18"/>
        <end position="451"/>
    </location>
</feature>
<proteinExistence type="predicted"/>
<sequence length="451" mass="49187">MWCKNTLYLFFLPLICAIQRPILPYHPDRALLPLMPHFDPSEFRSEAYSNDKRGDIGRRMYSQDEITSWTGMEKDKRQLKWERQISYEGKTFFDGWDFFTQPDPTLGLVTYVDNMTAFGSGLAFWTGDGKPGIQVDHFKSTPVGTPQNSVRINTKAMFAGGLFIIDLALMPWGCGVWPAFWTLGYNGEWPSTGEIDIIEGIQAMTNNHTLPGCEINQSPGMYTGSLGNTVCDSTTGGSGCTIVSSSDSSFGMPFNAAGGGVFAMLWTGDGIRMWDWNRAQIPSDIKSDTPDPTTWGTSRAAWDASTCDPGKYFQAQVLVLNIDLCGVWAGALYSSYPYCPGTCAEYISDPKNLNNTVMLLNYIKVYQQSGTSHISEQAQSNSNLTGAGGNASLNASEINASVKTTKTSTDVPGTTGTGNDSSKAQVPDSAHTVSCVFMPFIILSVILSIIL</sequence>
<dbReference type="CDD" id="cd02181">
    <property type="entry name" value="GH16_fungal_Lam16A_glucanase"/>
    <property type="match status" value="1"/>
</dbReference>
<dbReference type="PANTHER" id="PTHR10963:SF24">
    <property type="entry name" value="GLYCOSIDASE C21B10.07-RELATED"/>
    <property type="match status" value="1"/>
</dbReference>
<dbReference type="SUPFAM" id="SSF49899">
    <property type="entry name" value="Concanavalin A-like lectins/glucanases"/>
    <property type="match status" value="1"/>
</dbReference>
<dbReference type="InterPro" id="IPR013320">
    <property type="entry name" value="ConA-like_dom_sf"/>
</dbReference>
<gene>
    <name evidence="4" type="ORF">IL334_000312</name>
</gene>
<feature type="compositionally biased region" description="Polar residues" evidence="1">
    <location>
        <begin position="404"/>
        <end position="424"/>
    </location>
</feature>
<keyword evidence="2" id="KW-0732">Signal</keyword>
<dbReference type="Gene3D" id="2.60.120.200">
    <property type="match status" value="1"/>
</dbReference>
<feature type="domain" description="GH16" evidence="3">
    <location>
        <begin position="94"/>
        <end position="333"/>
    </location>
</feature>
<protein>
    <recommendedName>
        <fullName evidence="3">GH16 domain-containing protein</fullName>
    </recommendedName>
</protein>
<evidence type="ECO:0000256" key="1">
    <source>
        <dbReference type="SAM" id="MobiDB-lite"/>
    </source>
</evidence>
<dbReference type="InterPro" id="IPR050546">
    <property type="entry name" value="Glycosyl_Hydrlase_16"/>
</dbReference>
<dbReference type="Proteomes" id="UP001329825">
    <property type="component" value="Chromosome 1"/>
</dbReference>
<reference evidence="4 5" key="1">
    <citation type="submission" date="2024-01" db="EMBL/GenBank/DDBJ databases">
        <title>Comparative genomics of Cryptococcus and Kwoniella reveals pathogenesis evolution and contrasting modes of karyotype evolution via chromosome fusion or intercentromeric recombination.</title>
        <authorList>
            <person name="Coelho M.A."/>
            <person name="David-Palma M."/>
            <person name="Shea T."/>
            <person name="Bowers K."/>
            <person name="McGinley-Smith S."/>
            <person name="Mohammad A.W."/>
            <person name="Gnirke A."/>
            <person name="Yurkov A.M."/>
            <person name="Nowrousian M."/>
            <person name="Sun S."/>
            <person name="Cuomo C.A."/>
            <person name="Heitman J."/>
        </authorList>
    </citation>
    <scope>NUCLEOTIDE SEQUENCE [LARGE SCALE GENOMIC DNA]</scope>
    <source>
        <strain evidence="4">CBS 11374</strain>
    </source>
</reference>
<name>A0ABZ1CPX2_9TREE</name>
<dbReference type="InterPro" id="IPR000757">
    <property type="entry name" value="Beta-glucanase-like"/>
</dbReference>
<dbReference type="RefSeq" id="XP_062788147.1">
    <property type="nucleotide sequence ID" value="XM_062932096.1"/>
</dbReference>
<evidence type="ECO:0000313" key="5">
    <source>
        <dbReference type="Proteomes" id="UP001329825"/>
    </source>
</evidence>
<organism evidence="4 5">
    <name type="scientific">Kwoniella shivajii</name>
    <dbReference type="NCBI Taxonomy" id="564305"/>
    <lineage>
        <taxon>Eukaryota</taxon>
        <taxon>Fungi</taxon>
        <taxon>Dikarya</taxon>
        <taxon>Basidiomycota</taxon>
        <taxon>Agaricomycotina</taxon>
        <taxon>Tremellomycetes</taxon>
        <taxon>Tremellales</taxon>
        <taxon>Cryptococcaceae</taxon>
        <taxon>Kwoniella</taxon>
    </lineage>
</organism>
<keyword evidence="5" id="KW-1185">Reference proteome</keyword>
<accession>A0ABZ1CPX2</accession>
<evidence type="ECO:0000259" key="3">
    <source>
        <dbReference type="PROSITE" id="PS51762"/>
    </source>
</evidence>
<evidence type="ECO:0000313" key="4">
    <source>
        <dbReference type="EMBL" id="WRT63407.1"/>
    </source>
</evidence>
<dbReference type="Pfam" id="PF26113">
    <property type="entry name" value="GH16_XgeA"/>
    <property type="match status" value="1"/>
</dbReference>